<evidence type="ECO:0000259" key="1">
    <source>
        <dbReference type="Pfam" id="PF09643"/>
    </source>
</evidence>
<comment type="caution">
    <text evidence="2">The sequence shown here is derived from an EMBL/GenBank/DDBJ whole genome shotgun (WGS) entry which is preliminary data.</text>
</comment>
<name>A0AB73NG86_ENTFC</name>
<evidence type="ECO:0000313" key="2">
    <source>
        <dbReference type="EMBL" id="OTO00588.1"/>
    </source>
</evidence>
<dbReference type="Proteomes" id="UP000194737">
    <property type="component" value="Unassembled WGS sequence"/>
</dbReference>
<dbReference type="InterPro" id="IPR010024">
    <property type="entry name" value="CHP16711"/>
</dbReference>
<dbReference type="InterPro" id="IPR019096">
    <property type="entry name" value="YopX_protein"/>
</dbReference>
<gene>
    <name evidence="2" type="ORF">A5804_002100</name>
</gene>
<dbReference type="EMBL" id="NGLB01000001">
    <property type="protein sequence ID" value="OTO00588.1"/>
    <property type="molecule type" value="Genomic_DNA"/>
</dbReference>
<dbReference type="NCBIfam" id="TIGR01671">
    <property type="entry name" value="phage_TIGR01671"/>
    <property type="match status" value="1"/>
</dbReference>
<dbReference type="SUPFAM" id="SSF159006">
    <property type="entry name" value="YopX-like"/>
    <property type="match status" value="1"/>
</dbReference>
<reference evidence="2 3" key="1">
    <citation type="submission" date="2017-05" db="EMBL/GenBank/DDBJ databases">
        <title>The Genome Sequence of Enterococcus faecium 6F2_DIV0138.</title>
        <authorList>
            <consortium name="The Broad Institute Genomics Platform"/>
            <consortium name="The Broad Institute Genomic Center for Infectious Diseases"/>
            <person name="Earl A."/>
            <person name="Manson A."/>
            <person name="Schwartman J."/>
            <person name="Gilmore M."/>
            <person name="Abouelleil A."/>
            <person name="Cao P."/>
            <person name="Chapman S."/>
            <person name="Cusick C."/>
            <person name="Shea T."/>
            <person name="Young S."/>
            <person name="Neafsey D."/>
            <person name="Nusbaum C."/>
            <person name="Birren B."/>
        </authorList>
    </citation>
    <scope>NUCLEOTIDE SEQUENCE [LARGE SCALE GENOMIC DNA]</scope>
    <source>
        <strain evidence="2 3">6F2_DIV0138</strain>
    </source>
</reference>
<dbReference type="RefSeq" id="WP_086324984.1">
    <property type="nucleotide sequence ID" value="NZ_NGLB01000001.1"/>
</dbReference>
<feature type="domain" description="YopX protein" evidence="1">
    <location>
        <begin position="4"/>
        <end position="136"/>
    </location>
</feature>
<accession>A0AB73NG86</accession>
<proteinExistence type="predicted"/>
<dbReference type="Gene3D" id="2.30.30.290">
    <property type="entry name" value="YopX-like domains"/>
    <property type="match status" value="1"/>
</dbReference>
<protein>
    <recommendedName>
        <fullName evidence="1">YopX protein domain-containing protein</fullName>
    </recommendedName>
</protein>
<sequence>MIPKFRVRDKQTETIQEIESISFKEKKLVIAQQSVAWFNADYIRNFDDIELMQSTGLKDKNGVEIFEGDLVSISVQNGFDYLDKKVCIVKNSIDYSGLVCASVEEDLEYQIFNTELFEEYTYEVIGNIYENPELLEEVKK</sequence>
<dbReference type="InterPro" id="IPR023385">
    <property type="entry name" value="YopX-like_C"/>
</dbReference>
<dbReference type="AlphaFoldDB" id="A0AB73NG86"/>
<dbReference type="Pfam" id="PF09643">
    <property type="entry name" value="YopX"/>
    <property type="match status" value="1"/>
</dbReference>
<organism evidence="2 3">
    <name type="scientific">Enterococcus faecium</name>
    <name type="common">Streptococcus faecium</name>
    <dbReference type="NCBI Taxonomy" id="1352"/>
    <lineage>
        <taxon>Bacteria</taxon>
        <taxon>Bacillati</taxon>
        <taxon>Bacillota</taxon>
        <taxon>Bacilli</taxon>
        <taxon>Lactobacillales</taxon>
        <taxon>Enterococcaceae</taxon>
        <taxon>Enterococcus</taxon>
    </lineage>
</organism>
<evidence type="ECO:0000313" key="3">
    <source>
        <dbReference type="Proteomes" id="UP000194737"/>
    </source>
</evidence>